<evidence type="ECO:0000259" key="1">
    <source>
        <dbReference type="PROSITE" id="PS50011"/>
    </source>
</evidence>
<dbReference type="PANTHER" id="PTHR44167">
    <property type="entry name" value="OVARIAN-SPECIFIC SERINE/THREONINE-PROTEIN KINASE LOK-RELATED"/>
    <property type="match status" value="1"/>
</dbReference>
<reference evidence="2 3" key="1">
    <citation type="submission" date="2018-01" db="EMBL/GenBank/DDBJ databases">
        <title>Denitrification phenotypes of diverse strains of Pseudomonas stutzeri.</title>
        <authorList>
            <person name="Milligan D.A."/>
            <person name="Bergaust L."/>
            <person name="Bakken L.R."/>
            <person name="Frostegard A."/>
        </authorList>
    </citation>
    <scope>NUCLEOTIDE SEQUENCE [LARGE SCALE GENOMIC DNA]</scope>
    <source>
        <strain evidence="2 3">28a3</strain>
    </source>
</reference>
<dbReference type="EMBL" id="POUW01000003">
    <property type="protein sequence ID" value="PNG05918.1"/>
    <property type="molecule type" value="Genomic_DNA"/>
</dbReference>
<evidence type="ECO:0000313" key="2">
    <source>
        <dbReference type="EMBL" id="PNG05918.1"/>
    </source>
</evidence>
<organism evidence="2 3">
    <name type="scientific">Stutzerimonas stutzeri</name>
    <name type="common">Pseudomonas stutzeri</name>
    <dbReference type="NCBI Taxonomy" id="316"/>
    <lineage>
        <taxon>Bacteria</taxon>
        <taxon>Pseudomonadati</taxon>
        <taxon>Pseudomonadota</taxon>
        <taxon>Gammaproteobacteria</taxon>
        <taxon>Pseudomonadales</taxon>
        <taxon>Pseudomonadaceae</taxon>
        <taxon>Stutzerimonas</taxon>
    </lineage>
</organism>
<dbReference type="RefSeq" id="WP_102846505.1">
    <property type="nucleotide sequence ID" value="NZ_JAMOIG010000005.1"/>
</dbReference>
<evidence type="ECO:0000313" key="3">
    <source>
        <dbReference type="Proteomes" id="UP000235897"/>
    </source>
</evidence>
<dbReference type="SMART" id="SM00220">
    <property type="entry name" value="S_TKc"/>
    <property type="match status" value="1"/>
</dbReference>
<dbReference type="InterPro" id="IPR000719">
    <property type="entry name" value="Prot_kinase_dom"/>
</dbReference>
<dbReference type="PROSITE" id="PS50011">
    <property type="entry name" value="PROTEIN_KINASE_DOM"/>
    <property type="match status" value="1"/>
</dbReference>
<proteinExistence type="predicted"/>
<dbReference type="InterPro" id="IPR008271">
    <property type="entry name" value="Ser/Thr_kinase_AS"/>
</dbReference>
<dbReference type="GO" id="GO:0005737">
    <property type="term" value="C:cytoplasm"/>
    <property type="evidence" value="ECO:0007669"/>
    <property type="project" value="TreeGrafter"/>
</dbReference>
<dbReference type="PANTHER" id="PTHR44167:SF18">
    <property type="entry name" value="PROTEIN KINASE DOMAIN-CONTAINING PROTEIN"/>
    <property type="match status" value="1"/>
</dbReference>
<dbReference type="Gene3D" id="3.30.200.20">
    <property type="entry name" value="Phosphorylase Kinase, domain 1"/>
    <property type="match status" value="1"/>
</dbReference>
<gene>
    <name evidence="2" type="ORF">CXL00_08790</name>
</gene>
<protein>
    <recommendedName>
        <fullName evidence="1">Protein kinase domain-containing protein</fullName>
    </recommendedName>
</protein>
<dbReference type="SUPFAM" id="SSF56112">
    <property type="entry name" value="Protein kinase-like (PK-like)"/>
    <property type="match status" value="1"/>
</dbReference>
<name>A0A2N8STU7_STUST</name>
<dbReference type="InterPro" id="IPR011009">
    <property type="entry name" value="Kinase-like_dom_sf"/>
</dbReference>
<dbReference type="AlphaFoldDB" id="A0A2N8STU7"/>
<sequence length="370" mass="42503">MANQASALKKTEIQRLLPDLCKRFTLIGRGPIGEPSGFGAVWRARDTWLDREVAIKISKTDLSEEILLCRDIEGQTVRIFDYFRGEGAWNAYAMELLESPWITLSSFIDNHDYNKPDTLQHYFDCFEIVYDTLRGLAEIHGRPYSRQGRYVHADIKPANLFFLRKPKKRASTVFRMPAHEDLVKIIDMGISTPRGELNWRGTPAYDYPHKLEARQGHDLYSLGITFLEMLSGYSPDHETMAHKARIRTFVAECSSGCQFVDSLAVELARKFARAATQPNISARKLLKYLDEVLFERNSAHWLSLRAINKTIQGSLKKDELAVFLLAVLAPYYSWVNHTAARLDFVKGLITDMYEQGMLLRDGNSHRYFVR</sequence>
<dbReference type="Proteomes" id="UP000235897">
    <property type="component" value="Unassembled WGS sequence"/>
</dbReference>
<dbReference type="Pfam" id="PF00069">
    <property type="entry name" value="Pkinase"/>
    <property type="match status" value="1"/>
</dbReference>
<comment type="caution">
    <text evidence="2">The sequence shown here is derived from an EMBL/GenBank/DDBJ whole genome shotgun (WGS) entry which is preliminary data.</text>
</comment>
<dbReference type="OrthoDB" id="9801841at2"/>
<dbReference type="GO" id="GO:0005524">
    <property type="term" value="F:ATP binding"/>
    <property type="evidence" value="ECO:0007669"/>
    <property type="project" value="InterPro"/>
</dbReference>
<dbReference type="Gene3D" id="1.10.510.10">
    <property type="entry name" value="Transferase(Phosphotransferase) domain 1"/>
    <property type="match status" value="1"/>
</dbReference>
<feature type="domain" description="Protein kinase" evidence="1">
    <location>
        <begin position="27"/>
        <end position="293"/>
    </location>
</feature>
<accession>A0A2N8STU7</accession>
<dbReference type="PROSITE" id="PS00108">
    <property type="entry name" value="PROTEIN_KINASE_ST"/>
    <property type="match status" value="1"/>
</dbReference>
<dbReference type="GO" id="GO:0004674">
    <property type="term" value="F:protein serine/threonine kinase activity"/>
    <property type="evidence" value="ECO:0007669"/>
    <property type="project" value="TreeGrafter"/>
</dbReference>